<evidence type="ECO:0000313" key="2">
    <source>
        <dbReference type="Proteomes" id="UP001148737"/>
    </source>
</evidence>
<comment type="caution">
    <text evidence="1">The sequence shown here is derived from an EMBL/GenBank/DDBJ whole genome shotgun (WGS) entry which is preliminary data.</text>
</comment>
<gene>
    <name evidence="1" type="ORF">NLG97_g5813</name>
</gene>
<proteinExistence type="predicted"/>
<dbReference type="EMBL" id="JANAKD010000696">
    <property type="protein sequence ID" value="KAJ3490263.1"/>
    <property type="molecule type" value="Genomic_DNA"/>
</dbReference>
<accession>A0ACC1QSS0</accession>
<organism evidence="1 2">
    <name type="scientific">Lecanicillium saksenae</name>
    <dbReference type="NCBI Taxonomy" id="468837"/>
    <lineage>
        <taxon>Eukaryota</taxon>
        <taxon>Fungi</taxon>
        <taxon>Dikarya</taxon>
        <taxon>Ascomycota</taxon>
        <taxon>Pezizomycotina</taxon>
        <taxon>Sordariomycetes</taxon>
        <taxon>Hypocreomycetidae</taxon>
        <taxon>Hypocreales</taxon>
        <taxon>Cordycipitaceae</taxon>
        <taxon>Lecanicillium</taxon>
    </lineage>
</organism>
<name>A0ACC1QSS0_9HYPO</name>
<keyword evidence="2" id="KW-1185">Reference proteome</keyword>
<sequence length="122" mass="13527">MCWMIGDSFTALLCVIIAIGVAVYVATLDEEDDLPEVFDVDWMSPASQVQALRYPMIILGAAGMLLFGWPVIMWTELIVARNHIHSDTDWVAVWLFVAQVVTMVIPSCGTTLGCFRAARGKY</sequence>
<reference evidence="1" key="1">
    <citation type="submission" date="2022-07" db="EMBL/GenBank/DDBJ databases">
        <title>Genome Sequence of Lecanicillium saksenae.</title>
        <authorList>
            <person name="Buettner E."/>
        </authorList>
    </citation>
    <scope>NUCLEOTIDE SEQUENCE</scope>
    <source>
        <strain evidence="1">VT-O1</strain>
    </source>
</reference>
<protein>
    <submittedName>
        <fullName evidence="1">Uncharacterized protein</fullName>
    </submittedName>
</protein>
<evidence type="ECO:0000313" key="1">
    <source>
        <dbReference type="EMBL" id="KAJ3490263.1"/>
    </source>
</evidence>
<dbReference type="Proteomes" id="UP001148737">
    <property type="component" value="Unassembled WGS sequence"/>
</dbReference>